<dbReference type="InterPro" id="IPR025875">
    <property type="entry name" value="Leu-rich_rpt_4"/>
</dbReference>
<reference evidence="7 9" key="2">
    <citation type="submission" date="2018-03" db="EMBL/GenBank/DDBJ databases">
        <authorList>
            <person name="Fogelqvist J."/>
        </authorList>
    </citation>
    <scope>NUCLEOTIDE SEQUENCE [LARGE SCALE GENOMIC DNA]</scope>
</reference>
<dbReference type="PROSITE" id="PS51450">
    <property type="entry name" value="LRR"/>
    <property type="match status" value="7"/>
</dbReference>
<dbReference type="InterPro" id="IPR001611">
    <property type="entry name" value="Leu-rich_rpt"/>
</dbReference>
<comment type="subcellular location">
    <subcellularLocation>
        <location evidence="1">Nucleus</location>
    </subcellularLocation>
</comment>
<evidence type="ECO:0000256" key="4">
    <source>
        <dbReference type="ARBA" id="ARBA00023242"/>
    </source>
</evidence>
<dbReference type="Pfam" id="PF13855">
    <property type="entry name" value="LRR_8"/>
    <property type="match status" value="1"/>
</dbReference>
<organism evidence="6 8">
    <name type="scientific">Plasmodiophora brassicae</name>
    <name type="common">Clubroot disease agent</name>
    <dbReference type="NCBI Taxonomy" id="37360"/>
    <lineage>
        <taxon>Eukaryota</taxon>
        <taxon>Sar</taxon>
        <taxon>Rhizaria</taxon>
        <taxon>Endomyxa</taxon>
        <taxon>Phytomyxea</taxon>
        <taxon>Plasmodiophorida</taxon>
        <taxon>Plasmodiophoridae</taxon>
        <taxon>Plasmodiophora</taxon>
    </lineage>
</organism>
<dbReference type="Pfam" id="PF12799">
    <property type="entry name" value="LRR_4"/>
    <property type="match status" value="1"/>
</dbReference>
<evidence type="ECO:0000313" key="8">
    <source>
        <dbReference type="Proteomes" id="UP000039324"/>
    </source>
</evidence>
<dbReference type="SMART" id="SM00365">
    <property type="entry name" value="LRR_SD22"/>
    <property type="match status" value="9"/>
</dbReference>
<dbReference type="STRING" id="37360.A0A0G4J877"/>
<evidence type="ECO:0000256" key="3">
    <source>
        <dbReference type="ARBA" id="ARBA00022737"/>
    </source>
</evidence>
<reference evidence="6 8" key="1">
    <citation type="submission" date="2015-02" db="EMBL/GenBank/DDBJ databases">
        <authorList>
            <person name="Chooi Y.-H."/>
        </authorList>
    </citation>
    <scope>NUCLEOTIDE SEQUENCE [LARGE SCALE GENOMIC DNA]</scope>
    <source>
        <strain evidence="6">E3</strain>
    </source>
</reference>
<dbReference type="Proteomes" id="UP000290189">
    <property type="component" value="Unassembled WGS sequence"/>
</dbReference>
<dbReference type="SUPFAM" id="SSF52058">
    <property type="entry name" value="L domain-like"/>
    <property type="match status" value="1"/>
</dbReference>
<dbReference type="InterPro" id="IPR032675">
    <property type="entry name" value="LRR_dom_sf"/>
</dbReference>
<evidence type="ECO:0000256" key="5">
    <source>
        <dbReference type="ARBA" id="ARBA00023460"/>
    </source>
</evidence>
<dbReference type="Gene3D" id="3.80.10.10">
    <property type="entry name" value="Ribonuclease Inhibitor"/>
    <property type="match status" value="3"/>
</dbReference>
<evidence type="ECO:0000313" key="6">
    <source>
        <dbReference type="EMBL" id="CEP03818.1"/>
    </source>
</evidence>
<dbReference type="InterPro" id="IPR003591">
    <property type="entry name" value="Leu-rich_rpt_typical-subtyp"/>
</dbReference>
<comment type="similarity">
    <text evidence="5">Belongs to the SDS22 family.</text>
</comment>
<evidence type="ECO:0000313" key="7">
    <source>
        <dbReference type="EMBL" id="SPQ99772.1"/>
    </source>
</evidence>
<keyword evidence="2" id="KW-0433">Leucine-rich repeat</keyword>
<dbReference type="OMA" id="EVWASYN"/>
<dbReference type="GO" id="GO:0005634">
    <property type="term" value="C:nucleus"/>
    <property type="evidence" value="ECO:0007669"/>
    <property type="project" value="UniProtKB-SubCell"/>
</dbReference>
<protein>
    <recommendedName>
        <fullName evidence="10">Protein phosphatase 1 regulatory subunit 7</fullName>
    </recommendedName>
</protein>
<keyword evidence="8" id="KW-1185">Reference proteome</keyword>
<dbReference type="PANTHER" id="PTHR45973">
    <property type="entry name" value="PROTEIN PHOSPHATASE 1 REGULATORY SUBUNIT SDS22-RELATED"/>
    <property type="match status" value="1"/>
</dbReference>
<geneLocation type="mitochondrion" evidence="7"/>
<dbReference type="EMBL" id="CDSF01000155">
    <property type="protein sequence ID" value="CEP03818.1"/>
    <property type="molecule type" value="Genomic_DNA"/>
</dbReference>
<accession>A0A0G4J877</accession>
<keyword evidence="3" id="KW-0677">Repeat</keyword>
<name>A0A0G4J877_PLABS</name>
<evidence type="ECO:0000256" key="2">
    <source>
        <dbReference type="ARBA" id="ARBA00022614"/>
    </source>
</evidence>
<dbReference type="SMART" id="SM00369">
    <property type="entry name" value="LRR_TYP"/>
    <property type="match status" value="5"/>
</dbReference>
<evidence type="ECO:0000256" key="1">
    <source>
        <dbReference type="ARBA" id="ARBA00004123"/>
    </source>
</evidence>
<sequence>MVGDDEDGGNDELSLINERLTEFPDLTRVTSLPKTVVLRQNMIVEIPALPDEIASRIEHLDLYINSIERISHLDNFTNLRVLDLSFNGVRKIEGLGNLHSLRDLFLVKNKITTIAHLDGLDSLVQLELGDNRIRCIENVNCLGKTLTSLWLGKNKIEAIENVSELTNLAVLDIQSNRLTSIGDGLATLTNLRELYLGHNAITSCDGLGTLINLVTLDISANRIERLTGIGRLKMLEELWANQNQLTDIDEVLSELRQLPQLQTVYLEWNPLCTTCDYKTIVPLALPNLQQLDAVPVPRLSTAAPKPI</sequence>
<proteinExistence type="inferred from homology"/>
<evidence type="ECO:0008006" key="10">
    <source>
        <dbReference type="Google" id="ProtNLM"/>
    </source>
</evidence>
<evidence type="ECO:0000313" key="9">
    <source>
        <dbReference type="Proteomes" id="UP000290189"/>
    </source>
</evidence>
<dbReference type="EMBL" id="OVEO01000012">
    <property type="protein sequence ID" value="SPQ99772.1"/>
    <property type="molecule type" value="Genomic_DNA"/>
</dbReference>
<keyword evidence="4" id="KW-0539">Nucleus</keyword>
<dbReference type="PANTHER" id="PTHR45973:SF23">
    <property type="entry name" value="PROTEIN PHOSPHATASE 1 REGULATORY SUBUNIT 7"/>
    <property type="match status" value="1"/>
</dbReference>
<keyword evidence="7" id="KW-0496">Mitochondrion</keyword>
<dbReference type="AlphaFoldDB" id="A0A0G4J877"/>
<dbReference type="OrthoDB" id="7451790at2759"/>
<dbReference type="Proteomes" id="UP000039324">
    <property type="component" value="Unassembled WGS sequence"/>
</dbReference>
<dbReference type="InterPro" id="IPR050576">
    <property type="entry name" value="Cilia_flagella_integrity"/>
</dbReference>
<gene>
    <name evidence="6" type="ORF">PBRA_003425</name>
    <name evidence="7" type="ORF">PLBR_LOCUS6987</name>
</gene>